<protein>
    <recommendedName>
        <fullName evidence="3">CCHC-type domain-containing protein</fullName>
    </recommendedName>
</protein>
<dbReference type="Pfam" id="PF14223">
    <property type="entry name" value="Retrotran_gag_2"/>
    <property type="match status" value="1"/>
</dbReference>
<dbReference type="AlphaFoldDB" id="A0A6H5G496"/>
<dbReference type="PROSITE" id="PS50158">
    <property type="entry name" value="ZF_CCHC"/>
    <property type="match status" value="1"/>
</dbReference>
<dbReference type="GO" id="GO:0003676">
    <property type="term" value="F:nucleic acid binding"/>
    <property type="evidence" value="ECO:0007669"/>
    <property type="project" value="InterPro"/>
</dbReference>
<proteinExistence type="predicted"/>
<dbReference type="PANTHER" id="PTHR47481">
    <property type="match status" value="1"/>
</dbReference>
<keyword evidence="1" id="KW-0479">Metal-binding</keyword>
<dbReference type="Proteomes" id="UP000479000">
    <property type="component" value="Unassembled WGS sequence"/>
</dbReference>
<keyword evidence="1" id="KW-0863">Zinc-finger</keyword>
<feature type="compositionally biased region" description="Acidic residues" evidence="2">
    <location>
        <begin position="549"/>
        <end position="561"/>
    </location>
</feature>
<gene>
    <name evidence="4" type="ORF">NTEN_LOCUS3640</name>
</gene>
<dbReference type="InterPro" id="IPR036875">
    <property type="entry name" value="Znf_CCHC_sf"/>
</dbReference>
<dbReference type="Pfam" id="PF00098">
    <property type="entry name" value="zf-CCHC"/>
    <property type="match status" value="1"/>
</dbReference>
<dbReference type="GO" id="GO:0008270">
    <property type="term" value="F:zinc ion binding"/>
    <property type="evidence" value="ECO:0007669"/>
    <property type="project" value="UniProtKB-KW"/>
</dbReference>
<evidence type="ECO:0000259" key="3">
    <source>
        <dbReference type="PROSITE" id="PS50158"/>
    </source>
</evidence>
<feature type="compositionally biased region" description="Polar residues" evidence="2">
    <location>
        <begin position="498"/>
        <end position="521"/>
    </location>
</feature>
<accession>A0A6H5G496</accession>
<keyword evidence="1" id="KW-0862">Zinc</keyword>
<dbReference type="EMBL" id="CADCXU010005705">
    <property type="protein sequence ID" value="CAA9997333.1"/>
    <property type="molecule type" value="Genomic_DNA"/>
</dbReference>
<dbReference type="Pfam" id="PF22936">
    <property type="entry name" value="Pol_BBD"/>
    <property type="match status" value="1"/>
</dbReference>
<reference evidence="4 5" key="1">
    <citation type="submission" date="2020-02" db="EMBL/GenBank/DDBJ databases">
        <authorList>
            <person name="Ferguson B K."/>
        </authorList>
    </citation>
    <scope>NUCLEOTIDE SEQUENCE [LARGE SCALE GENOMIC DNA]</scope>
</reference>
<evidence type="ECO:0000313" key="4">
    <source>
        <dbReference type="EMBL" id="CAA9997333.1"/>
    </source>
</evidence>
<organism evidence="4 5">
    <name type="scientific">Nesidiocoris tenuis</name>
    <dbReference type="NCBI Taxonomy" id="355587"/>
    <lineage>
        <taxon>Eukaryota</taxon>
        <taxon>Metazoa</taxon>
        <taxon>Ecdysozoa</taxon>
        <taxon>Arthropoda</taxon>
        <taxon>Hexapoda</taxon>
        <taxon>Insecta</taxon>
        <taxon>Pterygota</taxon>
        <taxon>Neoptera</taxon>
        <taxon>Paraneoptera</taxon>
        <taxon>Hemiptera</taxon>
        <taxon>Heteroptera</taxon>
        <taxon>Panheteroptera</taxon>
        <taxon>Cimicomorpha</taxon>
        <taxon>Miridae</taxon>
        <taxon>Dicyphina</taxon>
        <taxon>Nesidiocoris</taxon>
    </lineage>
</organism>
<feature type="region of interest" description="Disordered" evidence="2">
    <location>
        <begin position="493"/>
        <end position="574"/>
    </location>
</feature>
<sequence>MKKYQDFSIIAAGNGCWKRSGTMRPVSDKNSATKRGETRMASGDGPGVGSQTSGLRIASGNLPPIEKLAGMENYNNWKFSMKMYLIHEQLWECVQGTENNAAKDQIALAKICLSVLPTTFVHVRNAKTSTEAWENLRKAYEDRGLLRRLTLLRKLFSIKLEQYGSMETYVSEIMSLSQKLQDIDSALEDEFIGVLMLNGLTSNYDPMIMALENSGIQITSELVKAKLLQEDSKIVGESQPDSALVTGKFKKHKKKIFCYSCKKEGHFKSQCPQKKTEKSSAHSVLFATALATAKFNQHDWFVDSGATSHMTMRRDWAQEVQPCEQKEVVVANDEKLTCQGTGDVKITLQGGTSKTLQDVMIVPQLAANLLSVSKIVEKGLTVVFSKDGCKVLDHCSVKGDTVATASKFGGVFRLNLETGFIGRKQKIEDLKSAEAPKAMLSHELWHKRLGHLNRNCMDKLQSLVTDENLGVVNKRVDVEILDTNREHFVEFHKHPNFQLPSTSTQQNNLETTEADSQTILRNSSSSESSVQNEGESSQNDSQDQSTDNTQEDPYQDEEDGAEIIQEPRYPVRNRRPPERLQYNAFLAEAGPRTVKEALSSPEKEEWLKAMKKEYDSLIEKGTWTLVDPIPGQKVVENRSLNL</sequence>
<dbReference type="OrthoDB" id="7920740at2759"/>
<dbReference type="SMART" id="SM00343">
    <property type="entry name" value="ZnF_C2HC"/>
    <property type="match status" value="1"/>
</dbReference>
<dbReference type="InterPro" id="IPR001878">
    <property type="entry name" value="Znf_CCHC"/>
</dbReference>
<keyword evidence="5" id="KW-1185">Reference proteome</keyword>
<name>A0A6H5G496_9HEMI</name>
<dbReference type="PANTHER" id="PTHR47481:SF14">
    <property type="entry name" value="RETROTRANSPOSON COPIA-LIKE N-TERMINAL DOMAIN-CONTAINING PROTEIN"/>
    <property type="match status" value="1"/>
</dbReference>
<dbReference type="Gene3D" id="4.10.60.10">
    <property type="entry name" value="Zinc finger, CCHC-type"/>
    <property type="match status" value="1"/>
</dbReference>
<dbReference type="SUPFAM" id="SSF57756">
    <property type="entry name" value="Retrovirus zinc finger-like domains"/>
    <property type="match status" value="1"/>
</dbReference>
<evidence type="ECO:0000256" key="1">
    <source>
        <dbReference type="PROSITE-ProRule" id="PRU00047"/>
    </source>
</evidence>
<evidence type="ECO:0000313" key="5">
    <source>
        <dbReference type="Proteomes" id="UP000479000"/>
    </source>
</evidence>
<dbReference type="InterPro" id="IPR054722">
    <property type="entry name" value="PolX-like_BBD"/>
</dbReference>
<evidence type="ECO:0000256" key="2">
    <source>
        <dbReference type="SAM" id="MobiDB-lite"/>
    </source>
</evidence>
<feature type="domain" description="CCHC-type" evidence="3">
    <location>
        <begin position="258"/>
        <end position="273"/>
    </location>
</feature>
<feature type="region of interest" description="Disordered" evidence="2">
    <location>
        <begin position="22"/>
        <end position="55"/>
    </location>
</feature>
<feature type="compositionally biased region" description="Low complexity" evidence="2">
    <location>
        <begin position="522"/>
        <end position="548"/>
    </location>
</feature>